<dbReference type="InterPro" id="IPR002083">
    <property type="entry name" value="MATH/TRAF_dom"/>
</dbReference>
<protein>
    <recommendedName>
        <fullName evidence="2">MATH domain-containing protein</fullName>
    </recommendedName>
</protein>
<evidence type="ECO:0000259" key="2">
    <source>
        <dbReference type="PROSITE" id="PS50144"/>
    </source>
</evidence>
<keyword evidence="4" id="KW-1185">Reference proteome</keyword>
<comment type="caution">
    <text evidence="3">The sequence shown here is derived from an EMBL/GenBank/DDBJ whole genome shotgun (WGS) entry which is preliminary data.</text>
</comment>
<proteinExistence type="predicted"/>
<name>A0AAN9QJ09_CANGL</name>
<dbReference type="Gene3D" id="2.60.210.10">
    <property type="entry name" value="Apoptosis, Tumor Necrosis Factor Receptor Associated Protein 2, Chain A"/>
    <property type="match status" value="1"/>
</dbReference>
<dbReference type="AlphaFoldDB" id="A0AAN9QJ09"/>
<evidence type="ECO:0000256" key="1">
    <source>
        <dbReference type="ARBA" id="ARBA00023054"/>
    </source>
</evidence>
<dbReference type="SUPFAM" id="SSF49599">
    <property type="entry name" value="TRAF domain-like"/>
    <property type="match status" value="1"/>
</dbReference>
<sequence length="166" mass="19172">MIRDSLKETHQFDACDYDWGFANFMPLEILYEPSKGYLVNDTCIVEDGFAICKLLLLLRQRLLLWKVALSITMYRIHRSLLRTKGELLPLKKNWASYVIGLILLKLSSESVTSRFDIIEALGVVICMIFRGLAMWKIAASHFEFVIMQQLLQSFPFFGQVERTDAA</sequence>
<evidence type="ECO:0000313" key="4">
    <source>
        <dbReference type="Proteomes" id="UP001367508"/>
    </source>
</evidence>
<dbReference type="PANTHER" id="PTHR46236:SF35">
    <property type="entry name" value="MATH DOMAIN-CONTAINING PROTEIN"/>
    <property type="match status" value="1"/>
</dbReference>
<dbReference type="InterPro" id="IPR050804">
    <property type="entry name" value="MCC"/>
</dbReference>
<dbReference type="Proteomes" id="UP001367508">
    <property type="component" value="Unassembled WGS sequence"/>
</dbReference>
<organism evidence="3 4">
    <name type="scientific">Canavalia gladiata</name>
    <name type="common">Sword bean</name>
    <name type="synonym">Dolichos gladiatus</name>
    <dbReference type="NCBI Taxonomy" id="3824"/>
    <lineage>
        <taxon>Eukaryota</taxon>
        <taxon>Viridiplantae</taxon>
        <taxon>Streptophyta</taxon>
        <taxon>Embryophyta</taxon>
        <taxon>Tracheophyta</taxon>
        <taxon>Spermatophyta</taxon>
        <taxon>Magnoliopsida</taxon>
        <taxon>eudicotyledons</taxon>
        <taxon>Gunneridae</taxon>
        <taxon>Pentapetalae</taxon>
        <taxon>rosids</taxon>
        <taxon>fabids</taxon>
        <taxon>Fabales</taxon>
        <taxon>Fabaceae</taxon>
        <taxon>Papilionoideae</taxon>
        <taxon>50 kb inversion clade</taxon>
        <taxon>NPAAA clade</taxon>
        <taxon>indigoferoid/millettioid clade</taxon>
        <taxon>Phaseoleae</taxon>
        <taxon>Canavalia</taxon>
    </lineage>
</organism>
<dbReference type="EMBL" id="JAYMYQ010000004">
    <property type="protein sequence ID" value="KAK7339380.1"/>
    <property type="molecule type" value="Genomic_DNA"/>
</dbReference>
<accession>A0AAN9QJ09</accession>
<gene>
    <name evidence="3" type="ORF">VNO77_20043</name>
</gene>
<keyword evidence="1" id="KW-0175">Coiled coil</keyword>
<dbReference type="PROSITE" id="PS50144">
    <property type="entry name" value="MATH"/>
    <property type="match status" value="1"/>
</dbReference>
<dbReference type="Pfam" id="PF22486">
    <property type="entry name" value="MATH_2"/>
    <property type="match status" value="1"/>
</dbReference>
<feature type="domain" description="MATH" evidence="2">
    <location>
        <begin position="1"/>
        <end position="49"/>
    </location>
</feature>
<dbReference type="PANTHER" id="PTHR46236">
    <property type="entry name" value="TRAF-LIKE SUPERFAMILY PROTEIN"/>
    <property type="match status" value="1"/>
</dbReference>
<dbReference type="InterPro" id="IPR008974">
    <property type="entry name" value="TRAF-like"/>
</dbReference>
<reference evidence="3 4" key="1">
    <citation type="submission" date="2024-01" db="EMBL/GenBank/DDBJ databases">
        <title>The genomes of 5 underutilized Papilionoideae crops provide insights into root nodulation and disease resistanc.</title>
        <authorList>
            <person name="Jiang F."/>
        </authorList>
    </citation>
    <scope>NUCLEOTIDE SEQUENCE [LARGE SCALE GENOMIC DNA]</scope>
    <source>
        <strain evidence="3">LVBAO_FW01</strain>
        <tissue evidence="3">Leaves</tissue>
    </source>
</reference>
<evidence type="ECO:0000313" key="3">
    <source>
        <dbReference type="EMBL" id="KAK7339380.1"/>
    </source>
</evidence>